<gene>
    <name evidence="2" type="ORF">AS033_12210</name>
</gene>
<organism evidence="2 3">
    <name type="scientific">Exiguobacterium indicum</name>
    <dbReference type="NCBI Taxonomy" id="296995"/>
    <lineage>
        <taxon>Bacteria</taxon>
        <taxon>Bacillati</taxon>
        <taxon>Bacillota</taxon>
        <taxon>Bacilli</taxon>
        <taxon>Bacillales</taxon>
        <taxon>Bacillales Family XII. Incertae Sedis</taxon>
        <taxon>Exiguobacterium</taxon>
    </lineage>
</organism>
<proteinExistence type="predicted"/>
<evidence type="ECO:0000313" key="3">
    <source>
        <dbReference type="Proteomes" id="UP000053797"/>
    </source>
</evidence>
<keyword evidence="1" id="KW-0812">Transmembrane</keyword>
<accession>A0A0V8GDQ0</accession>
<keyword evidence="1" id="KW-1133">Transmembrane helix</keyword>
<dbReference type="EMBL" id="LNQL01000004">
    <property type="protein sequence ID" value="KSU48382.1"/>
    <property type="molecule type" value="Genomic_DNA"/>
</dbReference>
<evidence type="ECO:0000313" key="2">
    <source>
        <dbReference type="EMBL" id="KSU48382.1"/>
    </source>
</evidence>
<feature type="transmembrane region" description="Helical" evidence="1">
    <location>
        <begin position="20"/>
        <end position="40"/>
    </location>
</feature>
<comment type="caution">
    <text evidence="2">The sequence shown here is derived from an EMBL/GenBank/DDBJ whole genome shotgun (WGS) entry which is preliminary data.</text>
</comment>
<evidence type="ECO:0008006" key="4">
    <source>
        <dbReference type="Google" id="ProtNLM"/>
    </source>
</evidence>
<dbReference type="Proteomes" id="UP000053797">
    <property type="component" value="Unassembled WGS sequence"/>
</dbReference>
<evidence type="ECO:0000256" key="1">
    <source>
        <dbReference type="SAM" id="Phobius"/>
    </source>
</evidence>
<feature type="transmembrane region" description="Helical" evidence="1">
    <location>
        <begin position="152"/>
        <end position="171"/>
    </location>
</feature>
<dbReference type="RefSeq" id="WP_058265663.1">
    <property type="nucleotide sequence ID" value="NZ_FMYN01000004.1"/>
</dbReference>
<dbReference type="AlphaFoldDB" id="A0A0V8GDQ0"/>
<name>A0A0V8GDQ0_9BACL</name>
<protein>
    <recommendedName>
        <fullName evidence="4">Ferric oxidoreductase domain-containing protein</fullName>
    </recommendedName>
</protein>
<feature type="transmembrane region" description="Helical" evidence="1">
    <location>
        <begin position="94"/>
        <end position="115"/>
    </location>
</feature>
<feature type="transmembrane region" description="Helical" evidence="1">
    <location>
        <begin position="52"/>
        <end position="74"/>
    </location>
</feature>
<dbReference type="OrthoDB" id="6656329at2"/>
<reference evidence="2 3" key="1">
    <citation type="journal article" date="2015" name="Int. J. Syst. Evol. Microbiol.">
        <title>Exiguobacterium enclense sp. nov., isolated from sediment.</title>
        <authorList>
            <person name="Dastager S.G."/>
            <person name="Mawlankar R."/>
            <person name="Sonalkar V.V."/>
            <person name="Thorat M.N."/>
            <person name="Mual P."/>
            <person name="Verma A."/>
            <person name="Krishnamurthi S."/>
            <person name="Tang S.K."/>
            <person name="Li W.J."/>
        </authorList>
    </citation>
    <scope>NUCLEOTIDE SEQUENCE [LARGE SCALE GENOMIC DNA]</scope>
    <source>
        <strain evidence="2 3">NIO-1109</strain>
    </source>
</reference>
<keyword evidence="1" id="KW-0472">Membrane</keyword>
<feature type="transmembrane region" description="Helical" evidence="1">
    <location>
        <begin position="127"/>
        <end position="146"/>
    </location>
</feature>
<sequence>MDLMKWLFSTWTMIRLSGLSGHFFMTISVLAGLLGSYPALKKQKARLHHVHLYSGWAGLLAIVLHATLIIVDSYAPLTIFEVLIPGQASYEPLWNALGTISLYLFGFVLVTSDFLKETLGKTLWKLTHWLVLPAWLLMTAHGLFIGTDTGTLFTTIWYAVSTLTMFTLVLYRMRIRPVQRTRTSAKERSVVR</sequence>